<accession>A0AAV3UK87</accession>
<protein>
    <submittedName>
        <fullName evidence="1">Uncharacterized protein</fullName>
    </submittedName>
</protein>
<reference evidence="1 2" key="1">
    <citation type="journal article" date="2019" name="Int. J. Syst. Evol. Microbiol.">
        <title>The Global Catalogue of Microorganisms (GCM) 10K type strain sequencing project: providing services to taxonomists for standard genome sequencing and annotation.</title>
        <authorList>
            <consortium name="The Broad Institute Genomics Platform"/>
            <consortium name="The Broad Institute Genome Sequencing Center for Infectious Disease"/>
            <person name="Wu L."/>
            <person name="Ma J."/>
        </authorList>
    </citation>
    <scope>NUCLEOTIDE SEQUENCE [LARGE SCALE GENOMIC DNA]</scope>
    <source>
        <strain evidence="1 2">JCM 17504</strain>
    </source>
</reference>
<dbReference type="Proteomes" id="UP001501729">
    <property type="component" value="Unassembled WGS sequence"/>
</dbReference>
<evidence type="ECO:0000313" key="2">
    <source>
        <dbReference type="Proteomes" id="UP001501729"/>
    </source>
</evidence>
<name>A0AAV3UK87_9EURY</name>
<dbReference type="RefSeq" id="WP_227773246.1">
    <property type="nucleotide sequence ID" value="NZ_BAABKX010000014.1"/>
</dbReference>
<dbReference type="InterPro" id="IPR046595">
    <property type="entry name" value="DUF6653"/>
</dbReference>
<evidence type="ECO:0000313" key="1">
    <source>
        <dbReference type="EMBL" id="GAA5054719.1"/>
    </source>
</evidence>
<gene>
    <name evidence="1" type="ORF">GCM10025751_33560</name>
</gene>
<comment type="caution">
    <text evidence="1">The sequence shown here is derived from an EMBL/GenBank/DDBJ whole genome shotgun (WGS) entry which is preliminary data.</text>
</comment>
<dbReference type="Pfam" id="PF20358">
    <property type="entry name" value="DUF6653"/>
    <property type="match status" value="1"/>
</dbReference>
<keyword evidence="2" id="KW-1185">Reference proteome</keyword>
<proteinExistence type="predicted"/>
<dbReference type="GeneID" id="68613431"/>
<dbReference type="AlphaFoldDB" id="A0AAV3UK87"/>
<dbReference type="EMBL" id="BAABKX010000014">
    <property type="protein sequence ID" value="GAA5054719.1"/>
    <property type="molecule type" value="Genomic_DNA"/>
</dbReference>
<organism evidence="1 2">
    <name type="scientific">Haladaptatus pallidirubidus</name>
    <dbReference type="NCBI Taxonomy" id="1008152"/>
    <lineage>
        <taxon>Archaea</taxon>
        <taxon>Methanobacteriati</taxon>
        <taxon>Methanobacteriota</taxon>
        <taxon>Stenosarchaea group</taxon>
        <taxon>Halobacteria</taxon>
        <taxon>Halobacteriales</taxon>
        <taxon>Haladaptataceae</taxon>
        <taxon>Haladaptatus</taxon>
    </lineage>
</organism>
<sequence>MREVRNEPSQSRERLIQSFWERHSNPKSGWSRVLSYPVLMISLYRHDWKLLGLTILFVIVNPVLFPKPDPEAVAESWMFRGVLGEQLWLTHGGKSGYPNVLNRLNVPIFLYGLYSAYQRNPRKTAICTIVSAGLKFWFVAEMARYYDANREQLA</sequence>